<dbReference type="AlphaFoldDB" id="A0A1F2WJ70"/>
<protein>
    <recommendedName>
        <fullName evidence="3">RNA-binding protein</fullName>
    </recommendedName>
</protein>
<comment type="caution">
    <text evidence="1">The sequence shown here is derived from an EMBL/GenBank/DDBJ whole genome shotgun (WGS) entry which is preliminary data.</text>
</comment>
<dbReference type="InterPro" id="IPR019300">
    <property type="entry name" value="CooT"/>
</dbReference>
<dbReference type="Proteomes" id="UP000177876">
    <property type="component" value="Unassembled WGS sequence"/>
</dbReference>
<dbReference type="Pfam" id="PF10133">
    <property type="entry name" value="CooT"/>
    <property type="match status" value="1"/>
</dbReference>
<evidence type="ECO:0000313" key="2">
    <source>
        <dbReference type="Proteomes" id="UP000177876"/>
    </source>
</evidence>
<dbReference type="EMBL" id="MELK01000040">
    <property type="protein sequence ID" value="OFW56900.1"/>
    <property type="molecule type" value="Genomic_DNA"/>
</dbReference>
<gene>
    <name evidence="1" type="ORF">A2Y75_06980</name>
</gene>
<evidence type="ECO:0008006" key="3">
    <source>
        <dbReference type="Google" id="ProtNLM"/>
    </source>
</evidence>
<dbReference type="STRING" id="1797197.A2Y75_06980"/>
<sequence length="63" mass="7034">MCESHAYLLEGDEERLIMEDVISVREEGGKLLLSNIIGEESSLDAEVVAITLLDHRILLKPRA</sequence>
<reference evidence="1 2" key="1">
    <citation type="journal article" date="2016" name="Nat. Commun.">
        <title>Thousands of microbial genomes shed light on interconnected biogeochemical processes in an aquifer system.</title>
        <authorList>
            <person name="Anantharaman K."/>
            <person name="Brown C.T."/>
            <person name="Hug L.A."/>
            <person name="Sharon I."/>
            <person name="Castelle C.J."/>
            <person name="Probst A.J."/>
            <person name="Thomas B.C."/>
            <person name="Singh A."/>
            <person name="Wilkins M.J."/>
            <person name="Karaoz U."/>
            <person name="Brodie E.L."/>
            <person name="Williams K.H."/>
            <person name="Hubbard S.S."/>
            <person name="Banfield J.F."/>
        </authorList>
    </citation>
    <scope>NUCLEOTIDE SEQUENCE [LARGE SCALE GENOMIC DNA]</scope>
</reference>
<accession>A0A1F2WJ70</accession>
<proteinExistence type="predicted"/>
<name>A0A1F2WJ70_9ACTN</name>
<evidence type="ECO:0000313" key="1">
    <source>
        <dbReference type="EMBL" id="OFW56900.1"/>
    </source>
</evidence>
<organism evidence="1 2">
    <name type="scientific">Candidatus Solincola sediminis</name>
    <dbReference type="NCBI Taxonomy" id="1797199"/>
    <lineage>
        <taxon>Bacteria</taxon>
        <taxon>Bacillati</taxon>
        <taxon>Actinomycetota</taxon>
        <taxon>Candidatus Geothermincolia</taxon>
        <taxon>Candidatus Geothermincolales</taxon>
        <taxon>Candidatus Geothermincolaceae</taxon>
        <taxon>Candidatus Solincola</taxon>
    </lineage>
</organism>